<dbReference type="EMBL" id="JARJLM010000260">
    <property type="protein sequence ID" value="MDF3834281.1"/>
    <property type="molecule type" value="Genomic_DNA"/>
</dbReference>
<keyword evidence="2" id="KW-0413">Isomerase</keyword>
<keyword evidence="3" id="KW-1185">Reference proteome</keyword>
<evidence type="ECO:0000313" key="3">
    <source>
        <dbReference type="Proteomes" id="UP001216674"/>
    </source>
</evidence>
<organism evidence="2 3">
    <name type="scientific">Cupriavidus basilensis</name>
    <dbReference type="NCBI Taxonomy" id="68895"/>
    <lineage>
        <taxon>Bacteria</taxon>
        <taxon>Pseudomonadati</taxon>
        <taxon>Pseudomonadota</taxon>
        <taxon>Betaproteobacteria</taxon>
        <taxon>Burkholderiales</taxon>
        <taxon>Burkholderiaceae</taxon>
        <taxon>Cupriavidus</taxon>
    </lineage>
</organism>
<proteinExistence type="predicted"/>
<comment type="caution">
    <text evidence="2">The sequence shown here is derived from an EMBL/GenBank/DDBJ whole genome shotgun (WGS) entry which is preliminary data.</text>
</comment>
<accession>A0ABT6ARC9</accession>
<reference evidence="2 3" key="1">
    <citation type="submission" date="2023-03" db="EMBL/GenBank/DDBJ databases">
        <title>Draft assemblies of triclosan tolerant bacteria isolated from returned activated sludge.</title>
        <authorList>
            <person name="Van Hamelsveld S."/>
        </authorList>
    </citation>
    <scope>NUCLEOTIDE SEQUENCE [LARGE SCALE GENOMIC DNA]</scope>
    <source>
        <strain evidence="2 3">GW210010_S58</strain>
    </source>
</reference>
<sequence length="342" mass="37174">MGLHPGATGALTVAPWHWHRLSRHSVSGNTLRAEIVVFLFCESLDMSASQIDLLAAYWTLAGDVYPCAPSEVSPYPLQDRAAAAAKAGWTGLGLVLSDLQATIDKQGLAGVRHILDDNGIKHFELEILVDWYTDDERRIKSDAFRRDVIELGGALGMKNLKIGASHLDRNPPSTAKMADEFAKLCQDVAEVGATVSLEFMPFSPIRGIADSLAIVEAADQPNGGLTVDNWHVCRGGGSYEDVARIPARFLKSVELDDAVDEIQGTLFDDTRFQRRLCGEGSFDPPAFIQAVQVAGFAGPYYGVEIISEHFRRLPLDVMAKRAFDSTMAQFEAAKARSAKPAA</sequence>
<dbReference type="SUPFAM" id="SSF51658">
    <property type="entry name" value="Xylose isomerase-like"/>
    <property type="match status" value="1"/>
</dbReference>
<dbReference type="Gene3D" id="3.20.20.150">
    <property type="entry name" value="Divalent-metal-dependent TIM barrel enzymes"/>
    <property type="match status" value="1"/>
</dbReference>
<dbReference type="InterPro" id="IPR036237">
    <property type="entry name" value="Xyl_isomerase-like_sf"/>
</dbReference>
<dbReference type="Pfam" id="PF01261">
    <property type="entry name" value="AP_endonuc_2"/>
    <property type="match status" value="1"/>
</dbReference>
<dbReference type="RefSeq" id="WP_276265399.1">
    <property type="nucleotide sequence ID" value="NZ_JARJLM010000260.1"/>
</dbReference>
<dbReference type="Proteomes" id="UP001216674">
    <property type="component" value="Unassembled WGS sequence"/>
</dbReference>
<dbReference type="InterPro" id="IPR050312">
    <property type="entry name" value="IolE/XylAMocC-like"/>
</dbReference>
<gene>
    <name evidence="2" type="ORF">P3W85_15160</name>
</gene>
<dbReference type="InterPro" id="IPR013022">
    <property type="entry name" value="Xyl_isomerase-like_TIM-brl"/>
</dbReference>
<dbReference type="PANTHER" id="PTHR12110">
    <property type="entry name" value="HYDROXYPYRUVATE ISOMERASE"/>
    <property type="match status" value="1"/>
</dbReference>
<name>A0ABT6ARC9_9BURK</name>
<evidence type="ECO:0000259" key="1">
    <source>
        <dbReference type="Pfam" id="PF01261"/>
    </source>
</evidence>
<dbReference type="GO" id="GO:0016853">
    <property type="term" value="F:isomerase activity"/>
    <property type="evidence" value="ECO:0007669"/>
    <property type="project" value="UniProtKB-KW"/>
</dbReference>
<protein>
    <submittedName>
        <fullName evidence="2">Sugar phosphate isomerase/epimerase</fullName>
    </submittedName>
</protein>
<feature type="domain" description="Xylose isomerase-like TIM barrel" evidence="1">
    <location>
        <begin position="82"/>
        <end position="314"/>
    </location>
</feature>
<evidence type="ECO:0000313" key="2">
    <source>
        <dbReference type="EMBL" id="MDF3834281.1"/>
    </source>
</evidence>
<dbReference type="PANTHER" id="PTHR12110:SF48">
    <property type="entry name" value="BLL3656 PROTEIN"/>
    <property type="match status" value="1"/>
</dbReference>